<keyword evidence="2" id="KW-1133">Transmembrane helix</keyword>
<keyword evidence="4" id="KW-1185">Reference proteome</keyword>
<keyword evidence="2" id="KW-0472">Membrane</keyword>
<dbReference type="VEuPathDB" id="CryptoDB:Vbra_8274"/>
<reference evidence="3 4" key="1">
    <citation type="submission" date="2014-11" db="EMBL/GenBank/DDBJ databases">
        <authorList>
            <person name="Zhu J."/>
            <person name="Qi W."/>
            <person name="Song R."/>
        </authorList>
    </citation>
    <scope>NUCLEOTIDE SEQUENCE [LARGE SCALE GENOMIC DNA]</scope>
</reference>
<accession>A0A0G4EUV2</accession>
<keyword evidence="2" id="KW-0812">Transmembrane</keyword>
<protein>
    <submittedName>
        <fullName evidence="3">Uncharacterized protein</fullName>
    </submittedName>
</protein>
<dbReference type="AlphaFoldDB" id="A0A0G4EUV2"/>
<feature type="compositionally biased region" description="Low complexity" evidence="1">
    <location>
        <begin position="1"/>
        <end position="20"/>
    </location>
</feature>
<evidence type="ECO:0000256" key="2">
    <source>
        <dbReference type="SAM" id="Phobius"/>
    </source>
</evidence>
<feature type="transmembrane region" description="Helical" evidence="2">
    <location>
        <begin position="148"/>
        <end position="167"/>
    </location>
</feature>
<evidence type="ECO:0000256" key="1">
    <source>
        <dbReference type="SAM" id="MobiDB-lite"/>
    </source>
</evidence>
<dbReference type="InParanoid" id="A0A0G4EUV2"/>
<feature type="region of interest" description="Disordered" evidence="1">
    <location>
        <begin position="1"/>
        <end position="52"/>
    </location>
</feature>
<proteinExistence type="predicted"/>
<evidence type="ECO:0000313" key="4">
    <source>
        <dbReference type="Proteomes" id="UP000041254"/>
    </source>
</evidence>
<dbReference type="Proteomes" id="UP000041254">
    <property type="component" value="Unassembled WGS sequence"/>
</dbReference>
<evidence type="ECO:0000313" key="3">
    <source>
        <dbReference type="EMBL" id="CEM02111.1"/>
    </source>
</evidence>
<dbReference type="EMBL" id="CDMY01000318">
    <property type="protein sequence ID" value="CEM02111.1"/>
    <property type="molecule type" value="Genomic_DNA"/>
</dbReference>
<name>A0A0G4EUV2_VITBC</name>
<feature type="transmembrane region" description="Helical" evidence="2">
    <location>
        <begin position="71"/>
        <end position="92"/>
    </location>
</feature>
<feature type="transmembrane region" description="Helical" evidence="2">
    <location>
        <begin position="98"/>
        <end position="114"/>
    </location>
</feature>
<organism evidence="3 4">
    <name type="scientific">Vitrella brassicaformis (strain CCMP3155)</name>
    <dbReference type="NCBI Taxonomy" id="1169540"/>
    <lineage>
        <taxon>Eukaryota</taxon>
        <taxon>Sar</taxon>
        <taxon>Alveolata</taxon>
        <taxon>Colpodellida</taxon>
        <taxon>Vitrellaceae</taxon>
        <taxon>Vitrella</taxon>
    </lineage>
</organism>
<sequence>MSSKSRSPAPSRSPRSQPSRSPRDQGSPKSPSKTAKAGRPPSKGEGERDSSSRRIRRVRPWIGRLEKAWGWANYLSIPVAVFILISAFLMLLNNRRTFFVALWAWLCAACILVIENPLVLRDFAVRGAVECLIAYVGLAYGIPHSLPSSLIVGLALAAVPGVLFIIARVKNERNPAVLAEYPQLRV</sequence>
<feature type="compositionally biased region" description="Basic and acidic residues" evidence="1">
    <location>
        <begin position="42"/>
        <end position="52"/>
    </location>
</feature>
<gene>
    <name evidence="3" type="ORF">Vbra_8274</name>
</gene>